<dbReference type="RefSeq" id="WP_161158271.1">
    <property type="nucleotide sequence ID" value="NZ_WEKT01000070.1"/>
</dbReference>
<feature type="binding site" evidence="8">
    <location>
        <position position="172"/>
    </location>
    <ligand>
        <name>glycerol</name>
        <dbReference type="ChEBI" id="CHEBI:17754"/>
    </ligand>
</feature>
<evidence type="ECO:0000259" key="10">
    <source>
        <dbReference type="Pfam" id="PF00465"/>
    </source>
</evidence>
<keyword evidence="3 9" id="KW-0520">NAD</keyword>
<dbReference type="GO" id="GO:0008888">
    <property type="term" value="F:glycerol dehydrogenase (NAD+) activity"/>
    <property type="evidence" value="ECO:0007669"/>
    <property type="project" value="UniProtKB-EC"/>
</dbReference>
<evidence type="ECO:0000256" key="3">
    <source>
        <dbReference type="ARBA" id="ARBA00023027"/>
    </source>
</evidence>
<feature type="binding site" evidence="9">
    <location>
        <position position="126"/>
    </location>
    <ligand>
        <name>NAD(+)</name>
        <dbReference type="ChEBI" id="CHEBI:57540"/>
    </ligand>
</feature>
<reference evidence="11 12" key="1">
    <citation type="submission" date="2019-10" db="EMBL/GenBank/DDBJ databases">
        <title>Vibrio sp. nov. isolated from a shrimp pond.</title>
        <authorList>
            <person name="Gomez-Gil B."/>
            <person name="Enciso-Ibarra J."/>
            <person name="Enciso-Ibarra K."/>
            <person name="Bolan-Mejia C."/>
        </authorList>
    </citation>
    <scope>NUCLEOTIDE SEQUENCE [LARGE SCALE GENOMIC DNA]</scope>
    <source>
        <strain evidence="11 12">CAIM 722</strain>
    </source>
</reference>
<dbReference type="SUPFAM" id="SSF56796">
    <property type="entry name" value="Dehydroquinate synthase-like"/>
    <property type="match status" value="1"/>
</dbReference>
<dbReference type="Gene3D" id="1.20.1090.10">
    <property type="entry name" value="Dehydroquinate synthase-like - alpha domain"/>
    <property type="match status" value="1"/>
</dbReference>
<dbReference type="Gene3D" id="3.40.50.1970">
    <property type="match status" value="1"/>
</dbReference>
<evidence type="ECO:0000313" key="12">
    <source>
        <dbReference type="Proteomes" id="UP000462621"/>
    </source>
</evidence>
<organism evidence="11 12">
    <name type="scientific">Vibrio eleionomae</name>
    <dbReference type="NCBI Taxonomy" id="2653505"/>
    <lineage>
        <taxon>Bacteria</taxon>
        <taxon>Pseudomonadati</taxon>
        <taxon>Pseudomonadota</taxon>
        <taxon>Gammaproteobacteria</taxon>
        <taxon>Vibrionales</taxon>
        <taxon>Vibrionaceae</taxon>
        <taxon>Vibrio</taxon>
    </lineage>
</organism>
<evidence type="ECO:0000256" key="2">
    <source>
        <dbReference type="ARBA" id="ARBA00023002"/>
    </source>
</evidence>
<evidence type="ECO:0000256" key="8">
    <source>
        <dbReference type="PIRSR" id="PIRSR000112-1"/>
    </source>
</evidence>
<feature type="binding site" evidence="9">
    <location>
        <begin position="95"/>
        <end position="99"/>
    </location>
    <ligand>
        <name>NAD(+)</name>
        <dbReference type="ChEBI" id="CHEBI:57540"/>
    </ligand>
</feature>
<feature type="binding site" evidence="8">
    <location>
        <position position="266"/>
    </location>
    <ligand>
        <name>glycerol</name>
        <dbReference type="ChEBI" id="CHEBI:17754"/>
    </ligand>
</feature>
<evidence type="ECO:0000256" key="4">
    <source>
        <dbReference type="ARBA" id="ARBA00037918"/>
    </source>
</evidence>
<comment type="cofactor">
    <cofactor evidence="8">
        <name>Zn(2+)</name>
        <dbReference type="ChEBI" id="CHEBI:29105"/>
    </cofactor>
    <text evidence="8">Binds 1 zinc ion per subunit.</text>
</comment>
<dbReference type="CDD" id="cd08171">
    <property type="entry name" value="GlyDH-like"/>
    <property type="match status" value="1"/>
</dbReference>
<dbReference type="GO" id="GO:0046872">
    <property type="term" value="F:metal ion binding"/>
    <property type="evidence" value="ECO:0007669"/>
    <property type="project" value="UniProtKB-KW"/>
</dbReference>
<dbReference type="EMBL" id="WEKT01000070">
    <property type="protein sequence ID" value="MZI95775.1"/>
    <property type="molecule type" value="Genomic_DNA"/>
</dbReference>
<keyword evidence="1 8" id="KW-0479">Metal-binding</keyword>
<dbReference type="InterPro" id="IPR016205">
    <property type="entry name" value="Glycerol_DH"/>
</dbReference>
<proteinExistence type="predicted"/>
<feature type="binding site" evidence="9">
    <location>
        <begin position="117"/>
        <end position="120"/>
    </location>
    <ligand>
        <name>NAD(+)</name>
        <dbReference type="ChEBI" id="CHEBI:57540"/>
    </ligand>
</feature>
<dbReference type="Proteomes" id="UP000462621">
    <property type="component" value="Unassembled WGS sequence"/>
</dbReference>
<evidence type="ECO:0000256" key="5">
    <source>
        <dbReference type="ARBA" id="ARBA00039147"/>
    </source>
</evidence>
<evidence type="ECO:0000256" key="7">
    <source>
        <dbReference type="ARBA" id="ARBA00049006"/>
    </source>
</evidence>
<dbReference type="Pfam" id="PF00465">
    <property type="entry name" value="Fe-ADH"/>
    <property type="match status" value="1"/>
</dbReference>
<feature type="domain" description="Alcohol dehydrogenase iron-type/glycerol dehydrogenase GldA" evidence="10">
    <location>
        <begin position="10"/>
        <end position="136"/>
    </location>
</feature>
<keyword evidence="12" id="KW-1185">Reference proteome</keyword>
<sequence>MSNETIYLPNYTVGQDAYSKIGYITAPYGNKAVVIGGETAIEKAKPALLNGIEGSHTVLLDFLWYGGAATMDNVHQLAEHPHVKDADMLFGVGGGRACDTVKVLGAITGKPVFTFPTLASNCAACTSLSVMYHNDGSFAEYFYQSHPPLHTFINTQIIAESPAEMFWAGIGDALSKEYEVEYCCRDKKLTHLPQLGLGIAKTCTAPLLDNGKKALEDCRNNQVSAELEEVVLAIVMLTGIVSNCAVHISDQIAPEDQYYYNSSLAHCVYYGSSLIPASESQHLHGEIVAFGVLCLLKYDNNEQEFNRILEFNKSLGLPVTIAEIGLTEADLPIVAEKAASVIEWEVAPGTPTQEKFIAAILAADAIGRQAA</sequence>
<evidence type="ECO:0000256" key="6">
    <source>
        <dbReference type="ARBA" id="ARBA00040132"/>
    </source>
</evidence>
<evidence type="ECO:0000256" key="9">
    <source>
        <dbReference type="PIRSR" id="PIRSR000112-3"/>
    </source>
</evidence>
<keyword evidence="2" id="KW-0560">Oxidoreductase</keyword>
<protein>
    <recommendedName>
        <fullName evidence="6">Glycerol dehydrogenase</fullName>
        <ecNumber evidence="5">1.1.1.6</ecNumber>
    </recommendedName>
</protein>
<keyword evidence="8" id="KW-0862">Zinc</keyword>
<comment type="pathway">
    <text evidence="4">Polyol metabolism; glycerol fermentation; glycerone phosphate from glycerol (oxidative route): step 1/2.</text>
</comment>
<dbReference type="EC" id="1.1.1.6" evidence="5"/>
<feature type="binding site" evidence="9">
    <location>
        <position position="128"/>
    </location>
    <ligand>
        <name>NAD(+)</name>
        <dbReference type="ChEBI" id="CHEBI:57540"/>
    </ligand>
</feature>
<comment type="caution">
    <text evidence="11">The sequence shown here is derived from an EMBL/GenBank/DDBJ whole genome shotgun (WGS) entry which is preliminary data.</text>
</comment>
<dbReference type="PANTHER" id="PTHR43616:SF5">
    <property type="entry name" value="GLYCEROL DEHYDROGENASE 1"/>
    <property type="match status" value="1"/>
</dbReference>
<accession>A0A7X4LPH3</accession>
<dbReference type="InterPro" id="IPR001670">
    <property type="entry name" value="ADH_Fe/GldA"/>
</dbReference>
<dbReference type="AlphaFoldDB" id="A0A7X4LPH3"/>
<dbReference type="PIRSF" id="PIRSF000112">
    <property type="entry name" value="Glycerol_dehydrogenase"/>
    <property type="match status" value="1"/>
</dbReference>
<gene>
    <name evidence="11" type="ORF">F9817_21560</name>
</gene>
<comment type="catalytic activity">
    <reaction evidence="7">
        <text>glycerol + NAD(+) = dihydroxyacetone + NADH + H(+)</text>
        <dbReference type="Rhea" id="RHEA:13769"/>
        <dbReference type="ChEBI" id="CHEBI:15378"/>
        <dbReference type="ChEBI" id="CHEBI:16016"/>
        <dbReference type="ChEBI" id="CHEBI:17754"/>
        <dbReference type="ChEBI" id="CHEBI:57540"/>
        <dbReference type="ChEBI" id="CHEBI:57945"/>
        <dbReference type="EC" id="1.1.1.6"/>
    </reaction>
</comment>
<dbReference type="PANTHER" id="PTHR43616">
    <property type="entry name" value="GLYCEROL DEHYDROGENASE"/>
    <property type="match status" value="1"/>
</dbReference>
<feature type="binding site" evidence="8">
    <location>
        <position position="284"/>
    </location>
    <ligand>
        <name>glycerol</name>
        <dbReference type="ChEBI" id="CHEBI:17754"/>
    </ligand>
</feature>
<evidence type="ECO:0000256" key="1">
    <source>
        <dbReference type="ARBA" id="ARBA00022723"/>
    </source>
</evidence>
<feature type="binding site" evidence="9">
    <location>
        <position position="132"/>
    </location>
    <ligand>
        <name>NAD(+)</name>
        <dbReference type="ChEBI" id="CHEBI:57540"/>
    </ligand>
</feature>
<name>A0A7X4LPH3_9VIBR</name>
<evidence type="ECO:0000313" key="11">
    <source>
        <dbReference type="EMBL" id="MZI95775.1"/>
    </source>
</evidence>